<evidence type="ECO:0000313" key="3">
    <source>
        <dbReference type="Proteomes" id="UP001597541"/>
    </source>
</evidence>
<organism evidence="2 3">
    <name type="scientific">Paenibacillus gansuensis</name>
    <dbReference type="NCBI Taxonomy" id="306542"/>
    <lineage>
        <taxon>Bacteria</taxon>
        <taxon>Bacillati</taxon>
        <taxon>Bacillota</taxon>
        <taxon>Bacilli</taxon>
        <taxon>Bacillales</taxon>
        <taxon>Paenibacillaceae</taxon>
        <taxon>Paenibacillus</taxon>
    </lineage>
</organism>
<accession>A0ABW5PAN0</accession>
<dbReference type="Proteomes" id="UP001597541">
    <property type="component" value="Unassembled WGS sequence"/>
</dbReference>
<evidence type="ECO:0000256" key="1">
    <source>
        <dbReference type="SAM" id="Phobius"/>
    </source>
</evidence>
<keyword evidence="1" id="KW-0472">Membrane</keyword>
<sequence length="91" mass="10651">MELLVFIICGLSIGLLYFRCDQEEHRQKELCISLMVFFLLNAFMVFLKVQGHGGEYMLLHNLSTGQLYAILEFWLFLGALSFIAYQLPQRR</sequence>
<dbReference type="EMBL" id="JBHUME010000003">
    <property type="protein sequence ID" value="MFD2611539.1"/>
    <property type="molecule type" value="Genomic_DNA"/>
</dbReference>
<feature type="transmembrane region" description="Helical" evidence="1">
    <location>
        <begin position="30"/>
        <end position="47"/>
    </location>
</feature>
<comment type="caution">
    <text evidence="2">The sequence shown here is derived from an EMBL/GenBank/DDBJ whole genome shotgun (WGS) entry which is preliminary data.</text>
</comment>
<keyword evidence="3" id="KW-1185">Reference proteome</keyword>
<evidence type="ECO:0000313" key="2">
    <source>
        <dbReference type="EMBL" id="MFD2611539.1"/>
    </source>
</evidence>
<dbReference type="RefSeq" id="WP_377600307.1">
    <property type="nucleotide sequence ID" value="NZ_JBHUME010000003.1"/>
</dbReference>
<keyword evidence="1" id="KW-1133">Transmembrane helix</keyword>
<gene>
    <name evidence="2" type="ORF">ACFSUF_03780</name>
</gene>
<reference evidence="3" key="1">
    <citation type="journal article" date="2019" name="Int. J. Syst. Evol. Microbiol.">
        <title>The Global Catalogue of Microorganisms (GCM) 10K type strain sequencing project: providing services to taxonomists for standard genome sequencing and annotation.</title>
        <authorList>
            <consortium name="The Broad Institute Genomics Platform"/>
            <consortium name="The Broad Institute Genome Sequencing Center for Infectious Disease"/>
            <person name="Wu L."/>
            <person name="Ma J."/>
        </authorList>
    </citation>
    <scope>NUCLEOTIDE SEQUENCE [LARGE SCALE GENOMIC DNA]</scope>
    <source>
        <strain evidence="3">KCTC 3950</strain>
    </source>
</reference>
<protein>
    <submittedName>
        <fullName evidence="2">Uncharacterized protein</fullName>
    </submittedName>
</protein>
<feature type="transmembrane region" description="Helical" evidence="1">
    <location>
        <begin position="67"/>
        <end position="87"/>
    </location>
</feature>
<keyword evidence="1" id="KW-0812">Transmembrane</keyword>
<proteinExistence type="predicted"/>
<name>A0ABW5PAN0_9BACL</name>